<keyword evidence="2" id="KW-1185">Reference proteome</keyword>
<sequence>MFRGRINPAPKRPSDSIKKRGNRAFFLGLRLTLALYSLKHPSPEVIHTMTPPVLEFSSTGQIFFVRTRWKHQQTDGIWDV</sequence>
<dbReference type="EMBL" id="CP024199">
    <property type="protein sequence ID" value="AUG51630.1"/>
    <property type="molecule type" value="Genomic_DNA"/>
</dbReference>
<organism evidence="1 2">
    <name type="scientific">Thalassospira marina</name>
    <dbReference type="NCBI Taxonomy" id="2048283"/>
    <lineage>
        <taxon>Bacteria</taxon>
        <taxon>Pseudomonadati</taxon>
        <taxon>Pseudomonadota</taxon>
        <taxon>Alphaproteobacteria</taxon>
        <taxon>Rhodospirillales</taxon>
        <taxon>Thalassospiraceae</taxon>
        <taxon>Thalassospira</taxon>
    </lineage>
</organism>
<name>A0ABM6Q579_9PROT</name>
<dbReference type="Proteomes" id="UP000233458">
    <property type="component" value="Chromosome"/>
</dbReference>
<accession>A0ABM6Q579</accession>
<proteinExistence type="predicted"/>
<protein>
    <submittedName>
        <fullName evidence="1">Uncharacterized protein</fullName>
    </submittedName>
</protein>
<reference evidence="1 2" key="1">
    <citation type="submission" date="2017-10" db="EMBL/GenBank/DDBJ databases">
        <title>Biodiversity and function of Thalassospira species in the particle-attached aromatic-hydrocarbon-degrading consortia from the surface seawater of the China South Sea.</title>
        <authorList>
            <person name="Dong C."/>
            <person name="Liu R."/>
            <person name="Shao Z."/>
        </authorList>
    </citation>
    <scope>NUCLEOTIDE SEQUENCE [LARGE SCALE GENOMIC DNA]</scope>
    <source>
        <strain evidence="1 2">CSC3H3</strain>
    </source>
</reference>
<gene>
    <name evidence="1" type="ORF">CSC3H3_02070</name>
</gene>
<evidence type="ECO:0000313" key="2">
    <source>
        <dbReference type="Proteomes" id="UP000233458"/>
    </source>
</evidence>
<evidence type="ECO:0000313" key="1">
    <source>
        <dbReference type="EMBL" id="AUG51630.1"/>
    </source>
</evidence>